<dbReference type="InterPro" id="IPR000566">
    <property type="entry name" value="Lipocln_cytosolic_FA-bd_dom"/>
</dbReference>
<reference evidence="5" key="1">
    <citation type="submission" date="2021-12" db="EMBL/GenBank/DDBJ databases">
        <authorList>
            <person name="Martin H S."/>
        </authorList>
    </citation>
    <scope>NUCLEOTIDE SEQUENCE</scope>
</reference>
<dbReference type="EMBL" id="OV170227">
    <property type="protein sequence ID" value="CAH0728580.1"/>
    <property type="molecule type" value="Genomic_DNA"/>
</dbReference>
<dbReference type="InterPro" id="IPR003057">
    <property type="entry name" value="Invtbrt_color"/>
</dbReference>
<dbReference type="AlphaFoldDB" id="A0A8J9YJ37"/>
<dbReference type="GO" id="GO:0031409">
    <property type="term" value="F:pigment binding"/>
    <property type="evidence" value="ECO:0007669"/>
    <property type="project" value="InterPro"/>
</dbReference>
<evidence type="ECO:0000256" key="1">
    <source>
        <dbReference type="ARBA" id="ARBA00006889"/>
    </source>
</evidence>
<protein>
    <recommendedName>
        <fullName evidence="4">Lipocalin/cytosolic fatty-acid binding domain-containing protein</fullName>
    </recommendedName>
</protein>
<dbReference type="GO" id="GO:0005737">
    <property type="term" value="C:cytoplasm"/>
    <property type="evidence" value="ECO:0007669"/>
    <property type="project" value="TreeGrafter"/>
</dbReference>
<keyword evidence="3" id="KW-0732">Signal</keyword>
<keyword evidence="6" id="KW-1185">Reference proteome</keyword>
<dbReference type="InterPro" id="IPR022271">
    <property type="entry name" value="Lipocalin_ApoD"/>
</dbReference>
<dbReference type="PIRSF" id="PIRSF036893">
    <property type="entry name" value="Lipocalin_ApoD"/>
    <property type="match status" value="1"/>
</dbReference>
<feature type="chain" id="PRO_5035476265" description="Lipocalin/cytosolic fatty-acid binding domain-containing protein" evidence="3">
    <location>
        <begin position="16"/>
        <end position="187"/>
    </location>
</feature>
<dbReference type="InterPro" id="IPR012674">
    <property type="entry name" value="Calycin"/>
</dbReference>
<evidence type="ECO:0000313" key="5">
    <source>
        <dbReference type="EMBL" id="CAH0728580.1"/>
    </source>
</evidence>
<dbReference type="GO" id="GO:0000302">
    <property type="term" value="P:response to reactive oxygen species"/>
    <property type="evidence" value="ECO:0007669"/>
    <property type="project" value="TreeGrafter"/>
</dbReference>
<dbReference type="SUPFAM" id="SSF50814">
    <property type="entry name" value="Lipocalins"/>
    <property type="match status" value="1"/>
</dbReference>
<evidence type="ECO:0000256" key="2">
    <source>
        <dbReference type="ARBA" id="ARBA00023157"/>
    </source>
</evidence>
<dbReference type="OrthoDB" id="565904at2759"/>
<comment type="similarity">
    <text evidence="1">Belongs to the calycin superfamily. Lipocalin family.</text>
</comment>
<dbReference type="GO" id="GO:0006629">
    <property type="term" value="P:lipid metabolic process"/>
    <property type="evidence" value="ECO:0007669"/>
    <property type="project" value="TreeGrafter"/>
</dbReference>
<accession>A0A8J9YJ37</accession>
<proteinExistence type="inferred from homology"/>
<sequence length="187" mass="20825">MYRLALLALVASVSANCCPKVDPVDNFQFAAWGQGTWYEVARYPSPGEDGTTCGHAQNKLEGDEVKVTNYFVRNNKAASIEGVAKLAPDAGQTGKILFKMTGRRGALIENTLDIMAIEYDKYAITYFCKFDEATHSHRDYAWVFSRSKVLPEDAKAAVDKFLSESKVLEAKKFIWPSFSDEDCKVDA</sequence>
<evidence type="ECO:0000256" key="3">
    <source>
        <dbReference type="SAM" id="SignalP"/>
    </source>
</evidence>
<dbReference type="Proteomes" id="UP000838878">
    <property type="component" value="Chromosome 7"/>
</dbReference>
<dbReference type="PRINTS" id="PR01273">
    <property type="entry name" value="INVTBRTCOLOR"/>
</dbReference>
<gene>
    <name evidence="5" type="ORF">BINO364_LOCUS13782</name>
</gene>
<evidence type="ECO:0000313" key="6">
    <source>
        <dbReference type="Proteomes" id="UP000838878"/>
    </source>
</evidence>
<keyword evidence="2" id="KW-1015">Disulfide bond</keyword>
<evidence type="ECO:0000259" key="4">
    <source>
        <dbReference type="Pfam" id="PF00061"/>
    </source>
</evidence>
<feature type="non-terminal residue" evidence="5">
    <location>
        <position position="187"/>
    </location>
</feature>
<organism evidence="5 6">
    <name type="scientific">Brenthis ino</name>
    <name type="common">lesser marbled fritillary</name>
    <dbReference type="NCBI Taxonomy" id="405034"/>
    <lineage>
        <taxon>Eukaryota</taxon>
        <taxon>Metazoa</taxon>
        <taxon>Ecdysozoa</taxon>
        <taxon>Arthropoda</taxon>
        <taxon>Hexapoda</taxon>
        <taxon>Insecta</taxon>
        <taxon>Pterygota</taxon>
        <taxon>Neoptera</taxon>
        <taxon>Endopterygota</taxon>
        <taxon>Lepidoptera</taxon>
        <taxon>Glossata</taxon>
        <taxon>Ditrysia</taxon>
        <taxon>Papilionoidea</taxon>
        <taxon>Nymphalidae</taxon>
        <taxon>Heliconiinae</taxon>
        <taxon>Argynnini</taxon>
        <taxon>Brenthis</taxon>
    </lineage>
</organism>
<feature type="domain" description="Lipocalin/cytosolic fatty-acid binding" evidence="4">
    <location>
        <begin position="34"/>
        <end position="170"/>
    </location>
</feature>
<feature type="signal peptide" evidence="3">
    <location>
        <begin position="1"/>
        <end position="15"/>
    </location>
</feature>
<dbReference type="PANTHER" id="PTHR10612:SF34">
    <property type="entry name" value="APOLIPOPROTEIN D"/>
    <property type="match status" value="1"/>
</dbReference>
<dbReference type="Gene3D" id="2.40.128.20">
    <property type="match status" value="1"/>
</dbReference>
<name>A0A8J9YJ37_9NEOP</name>
<dbReference type="Pfam" id="PF00061">
    <property type="entry name" value="Lipocalin"/>
    <property type="match status" value="1"/>
</dbReference>
<dbReference type="PANTHER" id="PTHR10612">
    <property type="entry name" value="APOLIPOPROTEIN D"/>
    <property type="match status" value="1"/>
</dbReference>